<evidence type="ECO:0000313" key="2">
    <source>
        <dbReference type="Proteomes" id="UP000541444"/>
    </source>
</evidence>
<dbReference type="AlphaFoldDB" id="A0A7J7MXF3"/>
<keyword evidence="2" id="KW-1185">Reference proteome</keyword>
<gene>
    <name evidence="1" type="ORF">GIB67_032233</name>
</gene>
<reference evidence="1 2" key="1">
    <citation type="journal article" date="2020" name="IScience">
        <title>Genome Sequencing of the Endangered Kingdonia uniflora (Circaeasteraceae, Ranunculales) Reveals Potential Mechanisms of Evolutionary Specialization.</title>
        <authorList>
            <person name="Sun Y."/>
            <person name="Deng T."/>
            <person name="Zhang A."/>
            <person name="Moore M.J."/>
            <person name="Landis J.B."/>
            <person name="Lin N."/>
            <person name="Zhang H."/>
            <person name="Zhang X."/>
            <person name="Huang J."/>
            <person name="Zhang X."/>
            <person name="Sun H."/>
            <person name="Wang H."/>
        </authorList>
    </citation>
    <scope>NUCLEOTIDE SEQUENCE [LARGE SCALE GENOMIC DNA]</scope>
    <source>
        <strain evidence="1">TB1705</strain>
        <tissue evidence="1">Leaf</tissue>
    </source>
</reference>
<name>A0A7J7MXF3_9MAGN</name>
<accession>A0A7J7MXF3</accession>
<comment type="caution">
    <text evidence="1">The sequence shown here is derived from an EMBL/GenBank/DDBJ whole genome shotgun (WGS) entry which is preliminary data.</text>
</comment>
<proteinExistence type="predicted"/>
<protein>
    <submittedName>
        <fullName evidence="1">Uncharacterized protein</fullName>
    </submittedName>
</protein>
<dbReference type="Proteomes" id="UP000541444">
    <property type="component" value="Unassembled WGS sequence"/>
</dbReference>
<evidence type="ECO:0000313" key="1">
    <source>
        <dbReference type="EMBL" id="KAF6159462.1"/>
    </source>
</evidence>
<dbReference type="EMBL" id="JACGCM010001193">
    <property type="protein sequence ID" value="KAF6159462.1"/>
    <property type="molecule type" value="Genomic_DNA"/>
</dbReference>
<organism evidence="1 2">
    <name type="scientific">Kingdonia uniflora</name>
    <dbReference type="NCBI Taxonomy" id="39325"/>
    <lineage>
        <taxon>Eukaryota</taxon>
        <taxon>Viridiplantae</taxon>
        <taxon>Streptophyta</taxon>
        <taxon>Embryophyta</taxon>
        <taxon>Tracheophyta</taxon>
        <taxon>Spermatophyta</taxon>
        <taxon>Magnoliopsida</taxon>
        <taxon>Ranunculales</taxon>
        <taxon>Circaeasteraceae</taxon>
        <taxon>Kingdonia</taxon>
    </lineage>
</organism>
<sequence length="266" mass="29405">MGNIDLLSPIVLRAGITPVVDTSASVYSLSQDFSLPGEPEGPYPGWHMGWTERRKLLPIHCLRDPSPMSFSYDAEELWHLTHGIWRLALAESVRDAQMIQDLIGEVTTLRRHLDSVDDQLHAHDLQLRRRHVVRVVTLPPGGGSWTRQRGSGLRARGGGPISSSPFTPLSFIRNLFTIWYYTLLSTPQPQMSSSSFDSSIGDPPGVSSSSSDDLIFNCAAAICVLHQTVMDIVVHDATSSHGGSIMGRKDKIKKRDRPLGHYSTIQ</sequence>